<evidence type="ECO:0000256" key="9">
    <source>
        <dbReference type="ARBA" id="ARBA00023285"/>
    </source>
</evidence>
<feature type="domain" description="Peptidase M20 dimerisation" evidence="10">
    <location>
        <begin position="176"/>
        <end position="286"/>
    </location>
</feature>
<dbReference type="CDD" id="cd03894">
    <property type="entry name" value="M20_ArgE"/>
    <property type="match status" value="1"/>
</dbReference>
<sequence>MTLPLTEAAIGILADLVAYPTVSTAPNLAMIADLATRLEDAGARVEILGNETGTKANLFATLGPDEPGGVVLSGHTDVVPADPVEWTTDPFRLHNHAGRLHGRGTCDMKGFIAATIAALPAFTAARLRRPLHFAFTHDEETGCIGARNLVSDLERRNISPAIAIIGEPTEMRIVEGHKGCHEYTTRFTGAEGHGSEPDKGVNAAEYAARFVSRLLEIKAALKARPPVGNRFDPPWSTLNVGRISGGSARNVIAGAAEVEWETRPVIAEDGDFVTREMRAFCEEVLLPEMRRVAPTAEIRTEVIGEIAGLMPMDANAARDLVAALTGDPTAHLVAFGTEAGLFQALGMSVVVCGPGSIAQAHKPDEYLEIAQLDACMRMLEGLAARLHRGA</sequence>
<evidence type="ECO:0000256" key="8">
    <source>
        <dbReference type="ARBA" id="ARBA00022833"/>
    </source>
</evidence>
<dbReference type="EMBL" id="JBHTJT010000006">
    <property type="protein sequence ID" value="MFD0978440.1"/>
    <property type="molecule type" value="Genomic_DNA"/>
</dbReference>
<dbReference type="GO" id="GO:0008777">
    <property type="term" value="F:acetylornithine deacetylase activity"/>
    <property type="evidence" value="ECO:0007669"/>
    <property type="project" value="UniProtKB-EC"/>
</dbReference>
<name>A0ABW3ILH9_9RHOB</name>
<reference evidence="12" key="1">
    <citation type="journal article" date="2019" name="Int. J. Syst. Evol. Microbiol.">
        <title>The Global Catalogue of Microorganisms (GCM) 10K type strain sequencing project: providing services to taxonomists for standard genome sequencing and annotation.</title>
        <authorList>
            <consortium name="The Broad Institute Genomics Platform"/>
            <consortium name="The Broad Institute Genome Sequencing Center for Infectious Disease"/>
            <person name="Wu L."/>
            <person name="Ma J."/>
        </authorList>
    </citation>
    <scope>NUCLEOTIDE SEQUENCE [LARGE SCALE GENOMIC DNA]</scope>
    <source>
        <strain evidence="12">CCUG 60524</strain>
    </source>
</reference>
<dbReference type="PANTHER" id="PTHR43808">
    <property type="entry name" value="ACETYLORNITHINE DEACETYLASE"/>
    <property type="match status" value="1"/>
</dbReference>
<dbReference type="InterPro" id="IPR050072">
    <property type="entry name" value="Peptidase_M20A"/>
</dbReference>
<comment type="caution">
    <text evidence="11">The sequence shown here is derived from an EMBL/GenBank/DDBJ whole genome shotgun (WGS) entry which is preliminary data.</text>
</comment>
<dbReference type="InterPro" id="IPR036264">
    <property type="entry name" value="Bact_exopeptidase_dim_dom"/>
</dbReference>
<gene>
    <name evidence="11" type="primary">argE</name>
    <name evidence="11" type="ORF">ACFQ2S_02145</name>
</gene>
<evidence type="ECO:0000313" key="12">
    <source>
        <dbReference type="Proteomes" id="UP001597108"/>
    </source>
</evidence>
<dbReference type="Proteomes" id="UP001597108">
    <property type="component" value="Unassembled WGS sequence"/>
</dbReference>
<dbReference type="NCBIfam" id="TIGR01892">
    <property type="entry name" value="AcOrn-deacetyl"/>
    <property type="match status" value="1"/>
</dbReference>
<dbReference type="Gene3D" id="3.30.70.360">
    <property type="match status" value="1"/>
</dbReference>
<evidence type="ECO:0000313" key="11">
    <source>
        <dbReference type="EMBL" id="MFD0978440.1"/>
    </source>
</evidence>
<dbReference type="SUPFAM" id="SSF53187">
    <property type="entry name" value="Zn-dependent exopeptidases"/>
    <property type="match status" value="1"/>
</dbReference>
<keyword evidence="9" id="KW-0170">Cobalt</keyword>
<comment type="similarity">
    <text evidence="2">Belongs to the peptidase M20A family. ArgE subfamily.</text>
</comment>
<keyword evidence="12" id="KW-1185">Reference proteome</keyword>
<dbReference type="InterPro" id="IPR002933">
    <property type="entry name" value="Peptidase_M20"/>
</dbReference>
<evidence type="ECO:0000256" key="4">
    <source>
        <dbReference type="ARBA" id="ARBA00022571"/>
    </source>
</evidence>
<evidence type="ECO:0000256" key="3">
    <source>
        <dbReference type="ARBA" id="ARBA00022490"/>
    </source>
</evidence>
<dbReference type="InterPro" id="IPR001261">
    <property type="entry name" value="ArgE/DapE_CS"/>
</dbReference>
<organism evidence="11 12">
    <name type="scientific">Tropicimonas aquimaris</name>
    <dbReference type="NCBI Taxonomy" id="914152"/>
    <lineage>
        <taxon>Bacteria</taxon>
        <taxon>Pseudomonadati</taxon>
        <taxon>Pseudomonadota</taxon>
        <taxon>Alphaproteobacteria</taxon>
        <taxon>Rhodobacterales</taxon>
        <taxon>Roseobacteraceae</taxon>
        <taxon>Tropicimonas</taxon>
    </lineage>
</organism>
<comment type="cofactor">
    <cofactor evidence="1">
        <name>Zn(2+)</name>
        <dbReference type="ChEBI" id="CHEBI:29105"/>
    </cofactor>
</comment>
<dbReference type="InterPro" id="IPR011650">
    <property type="entry name" value="Peptidase_M20_dimer"/>
</dbReference>
<evidence type="ECO:0000256" key="2">
    <source>
        <dbReference type="ARBA" id="ARBA00005691"/>
    </source>
</evidence>
<dbReference type="Pfam" id="PF07687">
    <property type="entry name" value="M20_dimer"/>
    <property type="match status" value="1"/>
</dbReference>
<dbReference type="PANTHER" id="PTHR43808:SF31">
    <property type="entry name" value="N-ACETYL-L-CITRULLINE DEACETYLASE"/>
    <property type="match status" value="1"/>
</dbReference>
<protein>
    <submittedName>
        <fullName evidence="11">Acetylornithine deacetylase</fullName>
        <ecNumber evidence="11">3.5.1.16</ecNumber>
    </submittedName>
</protein>
<keyword evidence="5" id="KW-0028">Amino-acid biosynthesis</keyword>
<keyword evidence="4" id="KW-0055">Arginine biosynthesis</keyword>
<dbReference type="Gene3D" id="3.40.630.10">
    <property type="entry name" value="Zn peptidases"/>
    <property type="match status" value="1"/>
</dbReference>
<evidence type="ECO:0000256" key="5">
    <source>
        <dbReference type="ARBA" id="ARBA00022605"/>
    </source>
</evidence>
<proteinExistence type="inferred from homology"/>
<dbReference type="SUPFAM" id="SSF55031">
    <property type="entry name" value="Bacterial exopeptidase dimerisation domain"/>
    <property type="match status" value="1"/>
</dbReference>
<keyword evidence="8" id="KW-0862">Zinc</keyword>
<evidence type="ECO:0000256" key="6">
    <source>
        <dbReference type="ARBA" id="ARBA00022723"/>
    </source>
</evidence>
<keyword evidence="6" id="KW-0479">Metal-binding</keyword>
<dbReference type="Pfam" id="PF01546">
    <property type="entry name" value="Peptidase_M20"/>
    <property type="match status" value="1"/>
</dbReference>
<dbReference type="InterPro" id="IPR010169">
    <property type="entry name" value="AcOrn-deacetyl"/>
</dbReference>
<dbReference type="PROSITE" id="PS00759">
    <property type="entry name" value="ARGE_DAPE_CPG2_2"/>
    <property type="match status" value="1"/>
</dbReference>
<dbReference type="NCBIfam" id="NF005710">
    <property type="entry name" value="PRK07522.1"/>
    <property type="match status" value="1"/>
</dbReference>
<keyword evidence="7 11" id="KW-0378">Hydrolase</keyword>
<dbReference type="RefSeq" id="WP_386072323.1">
    <property type="nucleotide sequence ID" value="NZ_JBHTJT010000006.1"/>
</dbReference>
<evidence type="ECO:0000259" key="10">
    <source>
        <dbReference type="Pfam" id="PF07687"/>
    </source>
</evidence>
<dbReference type="EC" id="3.5.1.16" evidence="11"/>
<keyword evidence="3" id="KW-0963">Cytoplasm</keyword>
<accession>A0ABW3ILH9</accession>
<evidence type="ECO:0000256" key="7">
    <source>
        <dbReference type="ARBA" id="ARBA00022801"/>
    </source>
</evidence>
<evidence type="ECO:0000256" key="1">
    <source>
        <dbReference type="ARBA" id="ARBA00001947"/>
    </source>
</evidence>